<dbReference type="InterPro" id="IPR007454">
    <property type="entry name" value="UPF0250_YbeD-like"/>
</dbReference>
<dbReference type="SUPFAM" id="SSF117991">
    <property type="entry name" value="YbeD/HP0495-like"/>
    <property type="match status" value="1"/>
</dbReference>
<protein>
    <recommendedName>
        <fullName evidence="2">UPF0250 protein QLQ16_11655</fullName>
    </recommendedName>
</protein>
<dbReference type="NCBIfam" id="NF002533">
    <property type="entry name" value="PRK02047.1"/>
    <property type="match status" value="1"/>
</dbReference>
<dbReference type="Proteomes" id="UP001431902">
    <property type="component" value="Unassembled WGS sequence"/>
</dbReference>
<dbReference type="EMBL" id="JASGBH010000008">
    <property type="protein sequence ID" value="MDI9234486.1"/>
    <property type="molecule type" value="Genomic_DNA"/>
</dbReference>
<name>A0ABT6X8M7_9BURK</name>
<proteinExistence type="inferred from homology"/>
<comment type="similarity">
    <text evidence="1 2">Belongs to the UPF0250 family.</text>
</comment>
<dbReference type="RefSeq" id="WP_283224851.1">
    <property type="nucleotide sequence ID" value="NZ_JASGBH010000008.1"/>
</dbReference>
<evidence type="ECO:0000256" key="2">
    <source>
        <dbReference type="HAMAP-Rule" id="MF_00659"/>
    </source>
</evidence>
<accession>A0ABT6X8M7</accession>
<evidence type="ECO:0000313" key="3">
    <source>
        <dbReference type="EMBL" id="MDI9234486.1"/>
    </source>
</evidence>
<organism evidence="3 4">
    <name type="scientific">Limnohabitans lacus</name>
    <dbReference type="NCBI Taxonomy" id="3045173"/>
    <lineage>
        <taxon>Bacteria</taxon>
        <taxon>Pseudomonadati</taxon>
        <taxon>Pseudomonadota</taxon>
        <taxon>Betaproteobacteria</taxon>
        <taxon>Burkholderiales</taxon>
        <taxon>Comamonadaceae</taxon>
        <taxon>Limnohabitans</taxon>
    </lineage>
</organism>
<dbReference type="PANTHER" id="PTHR38036:SF1">
    <property type="entry name" value="UPF0250 PROTEIN YBED"/>
    <property type="match status" value="1"/>
</dbReference>
<dbReference type="PANTHER" id="PTHR38036">
    <property type="entry name" value="UPF0250 PROTEIN YBED"/>
    <property type="match status" value="1"/>
</dbReference>
<comment type="caution">
    <text evidence="3">The sequence shown here is derived from an EMBL/GenBank/DDBJ whole genome shotgun (WGS) entry which is preliminary data.</text>
</comment>
<sequence length="99" mass="10686">MSASITPPEGIDPRKDSLIEYPSIFPIKVMGAMVDGFAEAMVQVALQFDPGFDASTMELRPSKGGNYLGVTLNITATSRAQLDDLYRALTGHPMVKIVL</sequence>
<dbReference type="HAMAP" id="MF_00659">
    <property type="entry name" value="UPF0250"/>
    <property type="match status" value="1"/>
</dbReference>
<dbReference type="InterPro" id="IPR027471">
    <property type="entry name" value="YbeD-like_sf"/>
</dbReference>
<reference evidence="3" key="1">
    <citation type="submission" date="2023-05" db="EMBL/GenBank/DDBJ databases">
        <title>Limnohabitans sp. strain HM2-2 Genome sequencing and assembly.</title>
        <authorList>
            <person name="Jung Y."/>
        </authorList>
    </citation>
    <scope>NUCLEOTIDE SEQUENCE</scope>
    <source>
        <strain evidence="3">HM2-2</strain>
    </source>
</reference>
<dbReference type="Pfam" id="PF04359">
    <property type="entry name" value="DUF493"/>
    <property type="match status" value="1"/>
</dbReference>
<evidence type="ECO:0000313" key="4">
    <source>
        <dbReference type="Proteomes" id="UP001431902"/>
    </source>
</evidence>
<dbReference type="Gene3D" id="3.30.70.260">
    <property type="match status" value="1"/>
</dbReference>
<keyword evidence="4" id="KW-1185">Reference proteome</keyword>
<gene>
    <name evidence="3" type="ORF">QLQ16_11655</name>
</gene>
<evidence type="ECO:0000256" key="1">
    <source>
        <dbReference type="ARBA" id="ARBA00008460"/>
    </source>
</evidence>